<dbReference type="Proteomes" id="UP000236161">
    <property type="component" value="Unassembled WGS sequence"/>
</dbReference>
<keyword evidence="1" id="KW-0175">Coiled coil</keyword>
<sequence>MLTPTWRHSSSPRSRCLNENRSIVLGTSEDILVEDAENSFKASHVDSYSRKLIEFCSSKALEKVCFDIGEKLGDGDFSRFIFDMMLAWENPGATEDTDSESIGKEREDKKETIIQGNAGEIYDEIPLFYSDIMPLLVDEEKSVGEDAFVWLSSVLPLVGDVSNAQFTFETLTATIGSRFHYPACDRFLKEMDRYIKYLQKQTTPTGFKLAEDECILHVDGTAATQRVVRHIGATRRLTLTNLALYFEASKSISYENALRIDLRTPDVDHQVRSSSTGPFGAPLFDKAITYESSQLEEPLILEFPEMTSSTRRDHWLALIREVILMHKFVSKFMAESAAGGEETSLGAQETQARMILSIVRLHAAREMLRIAPPNPIKFLIFALFDEMPKGDYVLEELSSSLRTTMVMSPCSATAIVKSLKMLEPVGVPSEEAKGGVGLPPSGQESEALASLETKIEQVREEAKEAAIAKATVERLKNEGIADSLLVLAELLNPLKSMLDWYRKIIAWERPAISFFAFVVTHIIIYKEWVGQAIAALLLTLIGVMLWARWRRAGELPAEIVVSFSSDKTTVESIVAAQCGLKNLDDMVKSVNIAILKLHSIMTWRSPKHGILVIYGLCASAVVLMVVPFRYILMSLVSSCFMFNIKTGSNVRSEQGISRRIREWWETISVIPVRVVGNS</sequence>
<evidence type="ECO:0000313" key="4">
    <source>
        <dbReference type="Proteomes" id="UP000236161"/>
    </source>
</evidence>
<gene>
    <name evidence="3" type="ORF">AXF42_Ash020874</name>
</gene>
<feature type="transmembrane region" description="Helical" evidence="2">
    <location>
        <begin position="530"/>
        <end position="547"/>
    </location>
</feature>
<dbReference type="EMBL" id="KZ454453">
    <property type="protein sequence ID" value="PKA46060.1"/>
    <property type="molecule type" value="Genomic_DNA"/>
</dbReference>
<keyword evidence="2" id="KW-1133">Transmembrane helix</keyword>
<dbReference type="AlphaFoldDB" id="A0A2H9ZRZ7"/>
<keyword evidence="4" id="KW-1185">Reference proteome</keyword>
<dbReference type="STRING" id="1088818.A0A2H9ZRZ7"/>
<name>A0A2H9ZRZ7_9ASPA</name>
<evidence type="ECO:0000313" key="3">
    <source>
        <dbReference type="EMBL" id="PKA46060.1"/>
    </source>
</evidence>
<proteinExistence type="predicted"/>
<evidence type="ECO:0000256" key="1">
    <source>
        <dbReference type="SAM" id="Coils"/>
    </source>
</evidence>
<evidence type="ECO:0000256" key="2">
    <source>
        <dbReference type="SAM" id="Phobius"/>
    </source>
</evidence>
<reference evidence="3 4" key="1">
    <citation type="journal article" date="2017" name="Nature">
        <title>The Apostasia genome and the evolution of orchids.</title>
        <authorList>
            <person name="Zhang G.Q."/>
            <person name="Liu K.W."/>
            <person name="Li Z."/>
            <person name="Lohaus R."/>
            <person name="Hsiao Y.Y."/>
            <person name="Niu S.C."/>
            <person name="Wang J.Y."/>
            <person name="Lin Y.C."/>
            <person name="Xu Q."/>
            <person name="Chen L.J."/>
            <person name="Yoshida K."/>
            <person name="Fujiwara S."/>
            <person name="Wang Z.W."/>
            <person name="Zhang Y.Q."/>
            <person name="Mitsuda N."/>
            <person name="Wang M."/>
            <person name="Liu G.H."/>
            <person name="Pecoraro L."/>
            <person name="Huang H.X."/>
            <person name="Xiao X.J."/>
            <person name="Lin M."/>
            <person name="Wu X.Y."/>
            <person name="Wu W.L."/>
            <person name="Chen Y.Y."/>
            <person name="Chang S.B."/>
            <person name="Sakamoto S."/>
            <person name="Ohme-Takagi M."/>
            <person name="Yagi M."/>
            <person name="Zeng S.J."/>
            <person name="Shen C.Y."/>
            <person name="Yeh C.M."/>
            <person name="Luo Y.B."/>
            <person name="Tsai W.C."/>
            <person name="Van de Peer Y."/>
            <person name="Liu Z.J."/>
        </authorList>
    </citation>
    <scope>NUCLEOTIDE SEQUENCE [LARGE SCALE GENOMIC DNA]</scope>
    <source>
        <strain evidence="4">cv. Shenzhen</strain>
        <tissue evidence="3">Stem</tissue>
    </source>
</reference>
<dbReference type="Pfam" id="PF04842">
    <property type="entry name" value="DUF639"/>
    <property type="match status" value="1"/>
</dbReference>
<feature type="transmembrane region" description="Helical" evidence="2">
    <location>
        <begin position="611"/>
        <end position="632"/>
    </location>
</feature>
<organism evidence="3 4">
    <name type="scientific">Apostasia shenzhenica</name>
    <dbReference type="NCBI Taxonomy" id="1088818"/>
    <lineage>
        <taxon>Eukaryota</taxon>
        <taxon>Viridiplantae</taxon>
        <taxon>Streptophyta</taxon>
        <taxon>Embryophyta</taxon>
        <taxon>Tracheophyta</taxon>
        <taxon>Spermatophyta</taxon>
        <taxon>Magnoliopsida</taxon>
        <taxon>Liliopsida</taxon>
        <taxon>Asparagales</taxon>
        <taxon>Orchidaceae</taxon>
        <taxon>Apostasioideae</taxon>
        <taxon>Apostasia</taxon>
    </lineage>
</organism>
<dbReference type="PANTHER" id="PTHR31860:SF5">
    <property type="entry name" value="ARGH (DUF639)"/>
    <property type="match status" value="1"/>
</dbReference>
<protein>
    <submittedName>
        <fullName evidence="3">Uncharacterized protein</fullName>
    </submittedName>
</protein>
<dbReference type="InterPro" id="IPR006927">
    <property type="entry name" value="DUF639"/>
</dbReference>
<accession>A0A2H9ZRZ7</accession>
<keyword evidence="2" id="KW-0812">Transmembrane</keyword>
<dbReference type="OrthoDB" id="1903413at2759"/>
<feature type="coiled-coil region" evidence="1">
    <location>
        <begin position="441"/>
        <end position="478"/>
    </location>
</feature>
<keyword evidence="2" id="KW-0472">Membrane</keyword>
<dbReference type="PANTHER" id="PTHR31860">
    <property type="entry name" value="HEAT-INDUCIBLE TRANSCRIPTION REPRESSOR (DUF639)-RELATED"/>
    <property type="match status" value="1"/>
</dbReference>